<evidence type="ECO:0000256" key="7">
    <source>
        <dbReference type="ARBA" id="ARBA00035120"/>
    </source>
</evidence>
<dbReference type="RefSeq" id="WP_032818882.1">
    <property type="nucleotide sequence ID" value="NZ_MLKQ01000104.1"/>
</dbReference>
<keyword evidence="4 10" id="KW-1133">Transmembrane helix</keyword>
<keyword evidence="2 10" id="KW-1003">Cell membrane</keyword>
<comment type="caution">
    <text evidence="10">Lacks conserved residue(s) required for the propagation of feature annotation.</text>
</comment>
<comment type="similarity">
    <text evidence="7 10">Belongs to the fluoride channel Fluc/FEX (TC 1.A.43) family.</text>
</comment>
<evidence type="ECO:0000256" key="10">
    <source>
        <dbReference type="HAMAP-Rule" id="MF_00454"/>
    </source>
</evidence>
<sequence length="123" mass="14256">MIQMFLVALGAALGVLGRYQITNSIKKKWLNMIYPWPTFLINFLGCLLLGLFYSLNLSENVYLFLSMGFTATFTTFSTFNLENIELLKSHQYRQFFKYLLATYLLGFFGVFLGFFIGNLCYQS</sequence>
<protein>
    <recommendedName>
        <fullName evidence="10">Fluoride-specific ion channel FluC</fullName>
    </recommendedName>
</protein>
<keyword evidence="10" id="KW-0406">Ion transport</keyword>
<evidence type="ECO:0000256" key="9">
    <source>
        <dbReference type="ARBA" id="ARBA00049940"/>
    </source>
</evidence>
<dbReference type="Pfam" id="PF02537">
    <property type="entry name" value="CRCB"/>
    <property type="match status" value="1"/>
</dbReference>
<reference evidence="11 12" key="1">
    <citation type="journal article" date="2016" name="BMC Genomics">
        <title>Consensus pan-genome assembly of the specialised wine bacterium Oenococcus oeni.</title>
        <authorList>
            <person name="Sternes P.R."/>
            <person name="Borneman A.R."/>
        </authorList>
    </citation>
    <scope>NUCLEOTIDE SEQUENCE [LARGE SCALE GENOMIC DNA]</scope>
    <source>
        <strain evidence="11 12">AWRIB661</strain>
    </source>
</reference>
<evidence type="ECO:0000256" key="8">
    <source>
        <dbReference type="ARBA" id="ARBA00035585"/>
    </source>
</evidence>
<evidence type="ECO:0000313" key="11">
    <source>
        <dbReference type="EMBL" id="OIM21528.1"/>
    </source>
</evidence>
<comment type="catalytic activity">
    <reaction evidence="8">
        <text>fluoride(in) = fluoride(out)</text>
        <dbReference type="Rhea" id="RHEA:76159"/>
        <dbReference type="ChEBI" id="CHEBI:17051"/>
    </reaction>
    <physiologicalReaction direction="left-to-right" evidence="8">
        <dbReference type="Rhea" id="RHEA:76160"/>
    </physiologicalReaction>
</comment>
<name>A0A483BTF1_OENOE</name>
<evidence type="ECO:0000256" key="4">
    <source>
        <dbReference type="ARBA" id="ARBA00022989"/>
    </source>
</evidence>
<evidence type="ECO:0000256" key="5">
    <source>
        <dbReference type="ARBA" id="ARBA00023136"/>
    </source>
</evidence>
<proteinExistence type="inferred from homology"/>
<keyword evidence="6 10" id="KW-0407">Ion channel</keyword>
<dbReference type="PANTHER" id="PTHR28259:SF1">
    <property type="entry name" value="FLUORIDE EXPORT PROTEIN 1-RELATED"/>
    <property type="match status" value="1"/>
</dbReference>
<keyword evidence="5 10" id="KW-0472">Membrane</keyword>
<gene>
    <name evidence="10" type="primary">fluC</name>
    <name evidence="10" type="synonym">crcB</name>
    <name evidence="11" type="ORF">ATX59_03480</name>
</gene>
<dbReference type="AlphaFoldDB" id="A0A483BTF1"/>
<dbReference type="GO" id="GO:0140114">
    <property type="term" value="P:cellular detoxification of fluoride"/>
    <property type="evidence" value="ECO:0007669"/>
    <property type="project" value="UniProtKB-UniRule"/>
</dbReference>
<dbReference type="InterPro" id="IPR003691">
    <property type="entry name" value="FluC"/>
</dbReference>
<keyword evidence="3 10" id="KW-0812">Transmembrane</keyword>
<feature type="transmembrane region" description="Helical" evidence="10">
    <location>
        <begin position="33"/>
        <end position="54"/>
    </location>
</feature>
<dbReference type="GO" id="GO:0062054">
    <property type="term" value="F:fluoride channel activity"/>
    <property type="evidence" value="ECO:0007669"/>
    <property type="project" value="UniProtKB-UniRule"/>
</dbReference>
<dbReference type="HAMAP" id="MF_00454">
    <property type="entry name" value="FluC"/>
    <property type="match status" value="1"/>
</dbReference>
<evidence type="ECO:0000256" key="2">
    <source>
        <dbReference type="ARBA" id="ARBA00022475"/>
    </source>
</evidence>
<keyword evidence="10" id="KW-0813">Transport</keyword>
<dbReference type="Proteomes" id="UP000181728">
    <property type="component" value="Unassembled WGS sequence"/>
</dbReference>
<feature type="transmembrane region" description="Helical" evidence="10">
    <location>
        <begin position="99"/>
        <end position="121"/>
    </location>
</feature>
<dbReference type="PANTHER" id="PTHR28259">
    <property type="entry name" value="FLUORIDE EXPORT PROTEIN 1-RELATED"/>
    <property type="match status" value="1"/>
</dbReference>
<organism evidence="11 12">
    <name type="scientific">Oenococcus oeni</name>
    <name type="common">Leuconostoc oenos</name>
    <dbReference type="NCBI Taxonomy" id="1247"/>
    <lineage>
        <taxon>Bacteria</taxon>
        <taxon>Bacillati</taxon>
        <taxon>Bacillota</taxon>
        <taxon>Bacilli</taxon>
        <taxon>Lactobacillales</taxon>
        <taxon>Lactobacillaceae</taxon>
        <taxon>Oenococcus</taxon>
    </lineage>
</organism>
<comment type="caution">
    <text evidence="11">The sequence shown here is derived from an EMBL/GenBank/DDBJ whole genome shotgun (WGS) entry which is preliminary data.</text>
</comment>
<evidence type="ECO:0000256" key="3">
    <source>
        <dbReference type="ARBA" id="ARBA00022692"/>
    </source>
</evidence>
<accession>A0A483BTF1</accession>
<dbReference type="EMBL" id="MLOK01000031">
    <property type="protein sequence ID" value="OIM21528.1"/>
    <property type="molecule type" value="Genomic_DNA"/>
</dbReference>
<dbReference type="GO" id="GO:0005886">
    <property type="term" value="C:plasma membrane"/>
    <property type="evidence" value="ECO:0007669"/>
    <property type="project" value="UniProtKB-SubCell"/>
</dbReference>
<feature type="transmembrane region" description="Helical" evidence="10">
    <location>
        <begin position="61"/>
        <end position="79"/>
    </location>
</feature>
<evidence type="ECO:0000256" key="6">
    <source>
        <dbReference type="ARBA" id="ARBA00023303"/>
    </source>
</evidence>
<comment type="subcellular location">
    <subcellularLocation>
        <location evidence="1 10">Cell membrane</location>
        <topology evidence="1 10">Multi-pass membrane protein</topology>
    </subcellularLocation>
</comment>
<evidence type="ECO:0000313" key="12">
    <source>
        <dbReference type="Proteomes" id="UP000181728"/>
    </source>
</evidence>
<comment type="function">
    <text evidence="9 10">Fluoride-specific ion channel. Important for reducing fluoride concentration in the cell, thus reducing its toxicity.</text>
</comment>
<evidence type="ECO:0000256" key="1">
    <source>
        <dbReference type="ARBA" id="ARBA00004651"/>
    </source>
</evidence>